<evidence type="ECO:0000256" key="1">
    <source>
        <dbReference type="SAM" id="MobiDB-lite"/>
    </source>
</evidence>
<feature type="compositionally biased region" description="Low complexity" evidence="1">
    <location>
        <begin position="26"/>
        <end position="35"/>
    </location>
</feature>
<gene>
    <name evidence="2" type="ORF">BSTAB16_5370</name>
</gene>
<proteinExistence type="predicted"/>
<keyword evidence="3" id="KW-1185">Reference proteome</keyword>
<organism evidence="2 3">
    <name type="scientific">Burkholderia stabilis</name>
    <dbReference type="NCBI Taxonomy" id="95485"/>
    <lineage>
        <taxon>Bacteria</taxon>
        <taxon>Pseudomonadati</taxon>
        <taxon>Pseudomonadota</taxon>
        <taxon>Betaproteobacteria</taxon>
        <taxon>Burkholderiales</taxon>
        <taxon>Burkholderiaceae</taxon>
        <taxon>Burkholderia</taxon>
        <taxon>Burkholderia cepacia complex</taxon>
    </lineage>
</organism>
<name>A0AAJ5NG55_9BURK</name>
<dbReference type="Proteomes" id="UP000268684">
    <property type="component" value="Chromosome II"/>
</dbReference>
<evidence type="ECO:0000313" key="2">
    <source>
        <dbReference type="EMBL" id="VBB15174.1"/>
    </source>
</evidence>
<protein>
    <recommendedName>
        <fullName evidence="4">Peptidoglycan-binding protein LysM</fullName>
    </recommendedName>
</protein>
<evidence type="ECO:0008006" key="4">
    <source>
        <dbReference type="Google" id="ProtNLM"/>
    </source>
</evidence>
<dbReference type="EMBL" id="LR025743">
    <property type="protein sequence ID" value="VBB15174.1"/>
    <property type="molecule type" value="Genomic_DNA"/>
</dbReference>
<accession>A0AAJ5NG55</accession>
<feature type="region of interest" description="Disordered" evidence="1">
    <location>
        <begin position="1810"/>
        <end position="1832"/>
    </location>
</feature>
<evidence type="ECO:0000313" key="3">
    <source>
        <dbReference type="Proteomes" id="UP000268684"/>
    </source>
</evidence>
<feature type="region of interest" description="Disordered" evidence="1">
    <location>
        <begin position="1"/>
        <end position="49"/>
    </location>
</feature>
<reference evidence="2 3" key="1">
    <citation type="submission" date="2017-11" db="EMBL/GenBank/DDBJ databases">
        <authorList>
            <person name="Seth-Smith MB H."/>
        </authorList>
    </citation>
    <scope>NUCLEOTIDE SEQUENCE [LARGE SCALE GENOMIC DNA]</scope>
    <source>
        <strain evidence="2">E</strain>
    </source>
</reference>
<sequence length="2241" mass="230534">MLIGPDGRAASAHYEPSSLPPPPSPTAADVSAATTGLQAQLGDNPPADGASLSAALRKLREKDPASSADGLARAAILLQAQYDAVHHRLRDAGVDPIKEAESEVGLTHQFDQHTLDAAAGSLSDGALPTVPAAPSATTPAVSLADARGAIQAGLNDGLTWQEAVNAARVQFGGLTTNETVLDEAALTVQGDRLAAGADASRGDVLGDAAQQLAGLHLFDDENNRAALAALKTTLTPSPTLPADAQRADTAWVSLQHDTATHADVQQIAADWRAYHMALGTELDDAAGRPSTSAGGTTDWTTDAAQSDLRWQAERAVIAANTAAGMHGPGAGDLSTALDASEILNTMEAAPSRVGPGSGDAANLKAAQALTQQLEGVSPSSALYRQVMGDPRTAVLENAAFGEITGAQGGDAQATLTAEGAALSGYRNTVLFPALLHDTLASGTTQHDLQAVGVPDNLKDIANLLDSLARTSPELAQALFTQMQGKIEGLIGQGPDVGEPVDASRGDDAYYAPLARIVDAAGGPRSAAAAPVVDALRTQLQKQQTQLDEGGTEALDSPFQPLVSLHGPQHAHSTAVYQAFIDEAPTSELAKTLEQYTGLKPSSAPAAPSVLPADASALARAQTALDAQLGSGPVNAQTLQQALDAAKAVKDRNGNLANAAIGDTTWAQAAIVEQARADGQANAGSNASVPQDLIAQVSGELAGDQLFDANTLAAATGALQRGTLADGSTPLTLEQIPSASDGGHAADYLRRLLSEGMTMPEAIVLTRAWLGGTSASEPALAQAALTVRAGQPDIMQAYYGDSSQDPIRLAAQQLEAMDRTLGGNVLDPALIDRTVDGTPASGGKPAVPGWAQDFKPDRAALDGANGKPGLIAQVRSAYDTWQGAQARAAANPNDGGAQNAARAALTQYHAAMSAALDAAAGRAPGDSNWQSDPVYGDTMTKARTQLELTALAPQIQAAQAAGQGSPAYDALDTGLRQWEDGLDALQIIGRVRSAGQSATPPGADPSAGNVAAAQALTAETSGLQQADPGLYRQVMDDAFVGNLGKTALASITGAAALPWVCSTDEGAIANATARFHAAASLLQQYQPTVIYAQLMDDVAGDPVTQQLFSTIGNEVQSRPSDSDKLKLLADVTQGSGSADLSAQLVHQMFGTGGAKPGFSPAQLVAWTRNANDLTQVSRIYGAAGGAQNQDMADLRHALETMVTRSDPSFGGQSDHSRLNAQHRVIGRGGSVTWGEDLGFGNLKKRHQPMQLAQDMLGDDAADPLGKEIARETGFKGAGQPAAGVSASAPGNAALPGDAAYLPGASVAVSAGGRLVGLPLPDGMQTLSSDDALLNAAGSAYGVTVAHMPATLAQEQALSDGTFALYDPNESVFDAGGRKTTLGQVVSSLKQGEGVSTPSALAPVTMAALSGEWWHSRAPGKGEPGTPFSLLEGISASGGLIDVGPADPTARQGFGDWQSHTGFAKGYMVVQPHRVVNAQGQDLTDAAYFADYKPYMSWGERWGADLQLAGTVAAGVVTMIAAPESAPLWLAVLSDAADGYFALNAAVGTVNAVKTLSTVQGRNDWANWLGLAANLSGGAASGFGALARTATIGDRLAAGSGAYADVARVTGVARGMDAQQFADAQVRAALGGTRLTRTFGDTLPARWLARPALATEGTMQGTAAFAELTQAWQGSPMLKLLGRAAMVTNGTAMAQQAAVLAWAALEGKPVAAGSWLNLASSAGLTGLGFGMARAGSVDAIDAQWPSPDRPADSSITASPGVVIPPKRSYTIPASTQQNPDDLATVISHVLGSQGDIDGATYFVFAPDRYQPADSGFTPPPASQDAATGAGKLESTPSLFDARRMIGTPSDGIAIVDSRGIGQDGNVPPTAVIATIRPGYPRDPFQIDVNPGYTQPIRFSYPHRGRAGTHPPIGIDEATGGWLVPDEVRQNGGLMDDFIAALASSGGRLAGTRYVLAGAQGNVDGTNPAVAIMDEGGQTVATLHFNAAANGWQADFVRDYDGRVSVAYPAGFDAGQPLIRSRNGKPIDAINAQAGNGRTQLASYPRREGDLAVYINFGDYPEKRLLGVDSSGKPLALLLPAPPGYFIVNQHAGPKGFLNFREEVLTPEDEAALIIGAGWDGKMPILFYSCGPGAQFDGGDGREMEAPVIQRVTDALQSLYPLMRGGQVDAGFHTIAANRPVAWYVADDQARVGGYTSDIRVPSMQEWAGHRELSDWIEQQGSIAADEAPSFSYYYPGAAAPNGG</sequence>